<evidence type="ECO:0000313" key="2">
    <source>
        <dbReference type="EMBL" id="KAK5971871.1"/>
    </source>
</evidence>
<name>A0AAN8F1I3_TRICO</name>
<keyword evidence="3" id="KW-1185">Reference proteome</keyword>
<feature type="domain" description="Methyltransferase FkbM" evidence="1">
    <location>
        <begin position="3"/>
        <end position="76"/>
    </location>
</feature>
<protein>
    <recommendedName>
        <fullName evidence="1">Methyltransferase FkbM domain-containing protein</fullName>
    </recommendedName>
</protein>
<reference evidence="2 3" key="1">
    <citation type="submission" date="2019-10" db="EMBL/GenBank/DDBJ databases">
        <title>Assembly and Annotation for the nematode Trichostrongylus colubriformis.</title>
        <authorList>
            <person name="Martin J."/>
        </authorList>
    </citation>
    <scope>NUCLEOTIDE SEQUENCE [LARGE SCALE GENOMIC DNA]</scope>
    <source>
        <strain evidence="2">G859</strain>
        <tissue evidence="2">Whole worm</tissue>
    </source>
</reference>
<gene>
    <name evidence="2" type="ORF">GCK32_015340</name>
</gene>
<evidence type="ECO:0000259" key="1">
    <source>
        <dbReference type="Pfam" id="PF05050"/>
    </source>
</evidence>
<sequence>MYVEHIDLNTFFTSMVNRTRIDHLVLDNEGPEYDMIPMIAVNDTLDNIVICHMNVEFHCGKSSFENFAKLMLAILRRGRSLLHEEIPYAVLLKRPMI</sequence>
<organism evidence="2 3">
    <name type="scientific">Trichostrongylus colubriformis</name>
    <name type="common">Black scour worm</name>
    <dbReference type="NCBI Taxonomy" id="6319"/>
    <lineage>
        <taxon>Eukaryota</taxon>
        <taxon>Metazoa</taxon>
        <taxon>Ecdysozoa</taxon>
        <taxon>Nematoda</taxon>
        <taxon>Chromadorea</taxon>
        <taxon>Rhabditida</taxon>
        <taxon>Rhabditina</taxon>
        <taxon>Rhabditomorpha</taxon>
        <taxon>Strongyloidea</taxon>
        <taxon>Trichostrongylidae</taxon>
        <taxon>Trichostrongylus</taxon>
    </lineage>
</organism>
<comment type="caution">
    <text evidence="2">The sequence shown here is derived from an EMBL/GenBank/DDBJ whole genome shotgun (WGS) entry which is preliminary data.</text>
</comment>
<proteinExistence type="predicted"/>
<dbReference type="Proteomes" id="UP001331761">
    <property type="component" value="Unassembled WGS sequence"/>
</dbReference>
<dbReference type="Pfam" id="PF05050">
    <property type="entry name" value="Methyltransf_21"/>
    <property type="match status" value="1"/>
</dbReference>
<evidence type="ECO:0000313" key="3">
    <source>
        <dbReference type="Proteomes" id="UP001331761"/>
    </source>
</evidence>
<dbReference type="PANTHER" id="PTHR22989">
    <property type="entry name" value="UNCHARACTERIZED DUF13 C.ELEGANS"/>
    <property type="match status" value="1"/>
</dbReference>
<dbReference type="InterPro" id="IPR006342">
    <property type="entry name" value="FkbM_mtfrase"/>
</dbReference>
<dbReference type="EMBL" id="WIXE01017283">
    <property type="protein sequence ID" value="KAK5971871.1"/>
    <property type="molecule type" value="Genomic_DNA"/>
</dbReference>
<dbReference type="AlphaFoldDB" id="A0AAN8F1I3"/>
<accession>A0AAN8F1I3</accession>
<dbReference type="PANTHER" id="PTHR22989:SF4">
    <property type="entry name" value="METHYLTRANSFERASE FKBM DOMAIN-CONTAINING PROTEIN"/>
    <property type="match status" value="1"/>
</dbReference>